<comment type="caution">
    <text evidence="1">The sequence shown here is derived from an EMBL/GenBank/DDBJ whole genome shotgun (WGS) entry which is preliminary data.</text>
</comment>
<feature type="non-terminal residue" evidence="1">
    <location>
        <position position="35"/>
    </location>
</feature>
<reference evidence="1 2" key="1">
    <citation type="journal article" date="2012" name="BMC Genomics">
        <title>Comparative genomic analysis of the genus Staphylococcus including Staphylococcus aureus and its newly described sister species Staphylococcus simiae.</title>
        <authorList>
            <person name="Suzuki H."/>
            <person name="Lefebure T."/>
            <person name="Pavinski Bitar P."/>
            <person name="Stanhope M.J."/>
        </authorList>
    </citation>
    <scope>NUCLEOTIDE SEQUENCE [LARGE SCALE GENOMIC DNA]</scope>
    <source>
        <strain evidence="1 2">CCM 7213</strain>
    </source>
</reference>
<sequence length="35" mass="3829">IEESSKLAHRLQDSKQPMILSASCVSSEPSLVETK</sequence>
<evidence type="ECO:0000313" key="1">
    <source>
        <dbReference type="EMBL" id="EHJ08644.1"/>
    </source>
</evidence>
<dbReference type="EMBL" id="AEUN01000174">
    <property type="protein sequence ID" value="EHJ08644.1"/>
    <property type="molecule type" value="Genomic_DNA"/>
</dbReference>
<keyword evidence="2" id="KW-1185">Reference proteome</keyword>
<accession>G5JGP2</accession>
<dbReference type="AlphaFoldDB" id="G5JGP2"/>
<evidence type="ECO:0000313" key="2">
    <source>
        <dbReference type="Proteomes" id="UP000005413"/>
    </source>
</evidence>
<dbReference type="Proteomes" id="UP000005413">
    <property type="component" value="Unassembled WGS sequence"/>
</dbReference>
<organism evidence="1 2">
    <name type="scientific">Staphylococcus simiae CCM 7213 = CCUG 51256</name>
    <dbReference type="NCBI Taxonomy" id="911238"/>
    <lineage>
        <taxon>Bacteria</taxon>
        <taxon>Bacillati</taxon>
        <taxon>Bacillota</taxon>
        <taxon>Bacilli</taxon>
        <taxon>Bacillales</taxon>
        <taxon>Staphylococcaceae</taxon>
        <taxon>Staphylococcus</taxon>
    </lineage>
</organism>
<feature type="non-terminal residue" evidence="1">
    <location>
        <position position="1"/>
    </location>
</feature>
<gene>
    <name evidence="1" type="ORF">SS7213T_03065</name>
</gene>
<protein>
    <submittedName>
        <fullName evidence="1">Uncharacterized protein</fullName>
    </submittedName>
</protein>
<proteinExistence type="predicted"/>
<name>G5JGP2_9STAP</name>